<keyword evidence="1" id="KW-1133">Transmembrane helix</keyword>
<accession>A0A5B8S7J6</accession>
<evidence type="ECO:0000313" key="2">
    <source>
        <dbReference type="EMBL" id="QEA17214.1"/>
    </source>
</evidence>
<gene>
    <name evidence="2" type="ORF">FRF71_14320</name>
</gene>
<dbReference type="RefSeq" id="WP_147091293.1">
    <property type="nucleotide sequence ID" value="NZ_BAABJD010000002.1"/>
</dbReference>
<sequence length="80" mass="8921">MESIFDWITVLVFCGLAVLYLQRSAAPEPTDKVWHYLPPAMGCMAVNYVGDEGYPIPAVALLVAVLAYIYYVLKPLSRPE</sequence>
<dbReference type="OrthoDB" id="7210964at2"/>
<dbReference type="EMBL" id="CP042345">
    <property type="protein sequence ID" value="QEA17214.1"/>
    <property type="molecule type" value="Genomic_DNA"/>
</dbReference>
<protein>
    <submittedName>
        <fullName evidence="2">Uncharacterized protein</fullName>
    </submittedName>
</protein>
<dbReference type="InterPro" id="IPR054655">
    <property type="entry name" value="XrtV-like"/>
</dbReference>
<keyword evidence="3" id="KW-1185">Reference proteome</keyword>
<dbReference type="NCBIfam" id="NF045607">
    <property type="entry name" value="exo_Victor_syst"/>
    <property type="match status" value="1"/>
</dbReference>
<keyword evidence="1" id="KW-0812">Transmembrane</keyword>
<evidence type="ECO:0000256" key="1">
    <source>
        <dbReference type="SAM" id="Phobius"/>
    </source>
</evidence>
<feature type="transmembrane region" description="Helical" evidence="1">
    <location>
        <begin position="54"/>
        <end position="73"/>
    </location>
</feature>
<organism evidence="2 3">
    <name type="scientific">Novosphingobium ginsenosidimutans</name>
    <dbReference type="NCBI Taxonomy" id="1176536"/>
    <lineage>
        <taxon>Bacteria</taxon>
        <taxon>Pseudomonadati</taxon>
        <taxon>Pseudomonadota</taxon>
        <taxon>Alphaproteobacteria</taxon>
        <taxon>Sphingomonadales</taxon>
        <taxon>Sphingomonadaceae</taxon>
        <taxon>Novosphingobium</taxon>
    </lineage>
</organism>
<reference evidence="2 3" key="1">
    <citation type="journal article" date="2013" name="J. Microbiol. Biotechnol.">
        <title>Novosphingobium ginsenosidimutans sp. nov., with the ability to convert ginsenoside.</title>
        <authorList>
            <person name="Kim J.K."/>
            <person name="He D."/>
            <person name="Liu Q.M."/>
            <person name="Park H.Y."/>
            <person name="Jung M.S."/>
            <person name="Yoon M.H."/>
            <person name="Kim S.C."/>
            <person name="Im W.T."/>
        </authorList>
    </citation>
    <scope>NUCLEOTIDE SEQUENCE [LARGE SCALE GENOMIC DNA]</scope>
    <source>
        <strain evidence="2 3">FW-6</strain>
    </source>
</reference>
<dbReference type="KEGG" id="ngf:FRF71_14320"/>
<evidence type="ECO:0000313" key="3">
    <source>
        <dbReference type="Proteomes" id="UP000321172"/>
    </source>
</evidence>
<proteinExistence type="predicted"/>
<dbReference type="Proteomes" id="UP000321172">
    <property type="component" value="Chromosome"/>
</dbReference>
<keyword evidence="1" id="KW-0472">Membrane</keyword>
<name>A0A5B8S7J6_9SPHN</name>
<dbReference type="AlphaFoldDB" id="A0A5B8S7J6"/>